<dbReference type="RefSeq" id="WP_262070282.1">
    <property type="nucleotide sequence ID" value="NZ_JAMXOC010000033.1"/>
</dbReference>
<dbReference type="SUPFAM" id="SSF141322">
    <property type="entry name" value="NfeD domain-like"/>
    <property type="match status" value="1"/>
</dbReference>
<gene>
    <name evidence="7" type="ORF">NK118_14290</name>
</gene>
<keyword evidence="3 5" id="KW-1133">Transmembrane helix</keyword>
<evidence type="ECO:0000256" key="2">
    <source>
        <dbReference type="ARBA" id="ARBA00022692"/>
    </source>
</evidence>
<dbReference type="Gene3D" id="2.40.50.140">
    <property type="entry name" value="Nucleic acid-binding proteins"/>
    <property type="match status" value="1"/>
</dbReference>
<protein>
    <submittedName>
        <fullName evidence="7">NfeD family protein</fullName>
    </submittedName>
</protein>
<dbReference type="InterPro" id="IPR002810">
    <property type="entry name" value="NfeD-like_C"/>
</dbReference>
<feature type="domain" description="NfeD-like C-terminal" evidence="6">
    <location>
        <begin position="81"/>
        <end position="141"/>
    </location>
</feature>
<dbReference type="InterPro" id="IPR012340">
    <property type="entry name" value="NA-bd_OB-fold"/>
</dbReference>
<accession>A0ABT1EL37</accession>
<evidence type="ECO:0000313" key="8">
    <source>
        <dbReference type="Proteomes" id="UP001523565"/>
    </source>
</evidence>
<keyword evidence="2 5" id="KW-0812">Transmembrane</keyword>
<dbReference type="Pfam" id="PF01957">
    <property type="entry name" value="NfeD"/>
    <property type="match status" value="1"/>
</dbReference>
<evidence type="ECO:0000256" key="3">
    <source>
        <dbReference type="ARBA" id="ARBA00022989"/>
    </source>
</evidence>
<keyword evidence="4 5" id="KW-0472">Membrane</keyword>
<dbReference type="InterPro" id="IPR052165">
    <property type="entry name" value="Membrane_assoc_protease"/>
</dbReference>
<organism evidence="7 8">
    <name type="scientific">Ohessyouella blattaphilus</name>
    <dbReference type="NCBI Taxonomy" id="2949333"/>
    <lineage>
        <taxon>Bacteria</taxon>
        <taxon>Bacillati</taxon>
        <taxon>Bacillota</taxon>
        <taxon>Clostridia</taxon>
        <taxon>Lachnospirales</taxon>
        <taxon>Lachnospiraceae</taxon>
        <taxon>Ohessyouella</taxon>
    </lineage>
</organism>
<comment type="caution">
    <text evidence="7">The sequence shown here is derived from an EMBL/GenBank/DDBJ whole genome shotgun (WGS) entry which is preliminary data.</text>
</comment>
<proteinExistence type="predicted"/>
<evidence type="ECO:0000256" key="4">
    <source>
        <dbReference type="ARBA" id="ARBA00023136"/>
    </source>
</evidence>
<dbReference type="EMBL" id="JAMZFV010000033">
    <property type="protein sequence ID" value="MCP1111420.1"/>
    <property type="molecule type" value="Genomic_DNA"/>
</dbReference>
<evidence type="ECO:0000256" key="5">
    <source>
        <dbReference type="SAM" id="Phobius"/>
    </source>
</evidence>
<evidence type="ECO:0000259" key="6">
    <source>
        <dbReference type="Pfam" id="PF01957"/>
    </source>
</evidence>
<feature type="transmembrane region" description="Helical" evidence="5">
    <location>
        <begin position="7"/>
        <end position="40"/>
    </location>
</feature>
<feature type="transmembrane region" description="Helical" evidence="5">
    <location>
        <begin position="46"/>
        <end position="68"/>
    </location>
</feature>
<keyword evidence="8" id="KW-1185">Reference proteome</keyword>
<evidence type="ECO:0000313" key="7">
    <source>
        <dbReference type="EMBL" id="MCP1111420.1"/>
    </source>
</evidence>
<dbReference type="PANTHER" id="PTHR33507:SF3">
    <property type="entry name" value="INNER MEMBRANE PROTEIN YBBJ"/>
    <property type="match status" value="1"/>
</dbReference>
<dbReference type="Proteomes" id="UP001523565">
    <property type="component" value="Unassembled WGS sequence"/>
</dbReference>
<sequence>MFEGYYWIILFIVLLVVEILTLGLTTIWFAIGALCAGLASLVTDSLVIQIIVFVVVSVATLIFTRPLVKKHFNNSRVATNANRYIGESGMVIEDINTLTATGRVEVKGQEWAAKTADPEGKLAKGTTIVVKGIEGVNFIVEEKEKI</sequence>
<evidence type="ECO:0000256" key="1">
    <source>
        <dbReference type="ARBA" id="ARBA00004141"/>
    </source>
</evidence>
<dbReference type="PANTHER" id="PTHR33507">
    <property type="entry name" value="INNER MEMBRANE PROTEIN YBBJ"/>
    <property type="match status" value="1"/>
</dbReference>
<comment type="subcellular location">
    <subcellularLocation>
        <location evidence="1">Membrane</location>
        <topology evidence="1">Multi-pass membrane protein</topology>
    </subcellularLocation>
</comment>
<name>A0ABT1EL37_9FIRM</name>
<reference evidence="7 8" key="1">
    <citation type="journal article" date="2022" name="Genome Biol. Evol.">
        <title>Host diet, physiology and behaviors set the stage for Lachnospiraceae cladogenesis.</title>
        <authorList>
            <person name="Vera-Ponce De Leon A."/>
            <person name="Schneider M."/>
            <person name="Jahnes B.C."/>
            <person name="Sadowski V."/>
            <person name="Camuy-Velez L.A."/>
            <person name="Duan J."/>
            <person name="Sabree Z.L."/>
        </authorList>
    </citation>
    <scope>NUCLEOTIDE SEQUENCE [LARGE SCALE GENOMIC DNA]</scope>
    <source>
        <strain evidence="7 8">PAL227</strain>
    </source>
</reference>